<gene>
    <name evidence="2" type="ORF">PHAVU_010G068400g</name>
</gene>
<protein>
    <submittedName>
        <fullName evidence="2">Uncharacterized protein</fullName>
    </submittedName>
</protein>
<evidence type="ECO:0000256" key="1">
    <source>
        <dbReference type="SAM" id="MobiDB-lite"/>
    </source>
</evidence>
<dbReference type="OrthoDB" id="1698776at2759"/>
<sequence length="49" mass="4997">MNGAKRSAEAVGCQIELVGERFALEGRTCASSAGRSGSENVGLSNVNVL</sequence>
<name>V7AQ16_PHAVU</name>
<feature type="region of interest" description="Disordered" evidence="1">
    <location>
        <begin position="30"/>
        <end position="49"/>
    </location>
</feature>
<evidence type="ECO:0000313" key="2">
    <source>
        <dbReference type="EMBL" id="ESW06688.1"/>
    </source>
</evidence>
<dbReference type="EMBL" id="CM002297">
    <property type="protein sequence ID" value="ESW06688.1"/>
    <property type="molecule type" value="Genomic_DNA"/>
</dbReference>
<dbReference type="AlphaFoldDB" id="V7AQ16"/>
<reference evidence="3" key="1">
    <citation type="journal article" date="2014" name="Nat. Genet.">
        <title>A reference genome for common bean and genome-wide analysis of dual domestications.</title>
        <authorList>
            <person name="Schmutz J."/>
            <person name="McClean P.E."/>
            <person name="Mamidi S."/>
            <person name="Wu G.A."/>
            <person name="Cannon S.B."/>
            <person name="Grimwood J."/>
            <person name="Jenkins J."/>
            <person name="Shu S."/>
            <person name="Song Q."/>
            <person name="Chavarro C."/>
            <person name="Torres-Torres M."/>
            <person name="Geffroy V."/>
            <person name="Moghaddam S.M."/>
            <person name="Gao D."/>
            <person name="Abernathy B."/>
            <person name="Barry K."/>
            <person name="Blair M."/>
            <person name="Brick M.A."/>
            <person name="Chovatia M."/>
            <person name="Gepts P."/>
            <person name="Goodstein D.M."/>
            <person name="Gonzales M."/>
            <person name="Hellsten U."/>
            <person name="Hyten D.L."/>
            <person name="Jia G."/>
            <person name="Kelly J.D."/>
            <person name="Kudrna D."/>
            <person name="Lee R."/>
            <person name="Richard M.M."/>
            <person name="Miklas P.N."/>
            <person name="Osorno J.M."/>
            <person name="Rodrigues J."/>
            <person name="Thareau V."/>
            <person name="Urrea C.A."/>
            <person name="Wang M."/>
            <person name="Yu Y."/>
            <person name="Zhang M."/>
            <person name="Wing R.A."/>
            <person name="Cregan P.B."/>
            <person name="Rokhsar D.S."/>
            <person name="Jackson S.A."/>
        </authorList>
    </citation>
    <scope>NUCLEOTIDE SEQUENCE [LARGE SCALE GENOMIC DNA]</scope>
    <source>
        <strain evidence="3">cv. G19833</strain>
    </source>
</reference>
<evidence type="ECO:0000313" key="3">
    <source>
        <dbReference type="Proteomes" id="UP000000226"/>
    </source>
</evidence>
<proteinExistence type="predicted"/>
<organism evidence="2 3">
    <name type="scientific">Phaseolus vulgaris</name>
    <name type="common">Kidney bean</name>
    <name type="synonym">French bean</name>
    <dbReference type="NCBI Taxonomy" id="3885"/>
    <lineage>
        <taxon>Eukaryota</taxon>
        <taxon>Viridiplantae</taxon>
        <taxon>Streptophyta</taxon>
        <taxon>Embryophyta</taxon>
        <taxon>Tracheophyta</taxon>
        <taxon>Spermatophyta</taxon>
        <taxon>Magnoliopsida</taxon>
        <taxon>eudicotyledons</taxon>
        <taxon>Gunneridae</taxon>
        <taxon>Pentapetalae</taxon>
        <taxon>rosids</taxon>
        <taxon>fabids</taxon>
        <taxon>Fabales</taxon>
        <taxon>Fabaceae</taxon>
        <taxon>Papilionoideae</taxon>
        <taxon>50 kb inversion clade</taxon>
        <taxon>NPAAA clade</taxon>
        <taxon>indigoferoid/millettioid clade</taxon>
        <taxon>Phaseoleae</taxon>
        <taxon>Phaseolus</taxon>
    </lineage>
</organism>
<dbReference type="Proteomes" id="UP000000226">
    <property type="component" value="Chromosome 10"/>
</dbReference>
<keyword evidence="3" id="KW-1185">Reference proteome</keyword>
<dbReference type="Gramene" id="ESW06688">
    <property type="protein sequence ID" value="ESW06688"/>
    <property type="gene ID" value="PHAVU_010G068400g"/>
</dbReference>
<accession>V7AQ16</accession>